<keyword evidence="1 2" id="KW-0808">Transferase</keyword>
<dbReference type="GO" id="GO:0008654">
    <property type="term" value="P:phospholipid biosynthetic process"/>
    <property type="evidence" value="ECO:0007669"/>
    <property type="project" value="InterPro"/>
</dbReference>
<dbReference type="InterPro" id="IPR043130">
    <property type="entry name" value="CDP-OH_PTrfase_TM_dom"/>
</dbReference>
<comment type="caution">
    <text evidence="4">The sequence shown here is derived from an EMBL/GenBank/DDBJ whole genome shotgun (WGS) entry which is preliminary data.</text>
</comment>
<keyword evidence="3" id="KW-0472">Membrane</keyword>
<dbReference type="GO" id="GO:0016020">
    <property type="term" value="C:membrane"/>
    <property type="evidence" value="ECO:0007669"/>
    <property type="project" value="InterPro"/>
</dbReference>
<dbReference type="Gene3D" id="1.20.120.1760">
    <property type="match status" value="1"/>
</dbReference>
<keyword evidence="3" id="KW-0812">Transmembrane</keyword>
<feature type="transmembrane region" description="Helical" evidence="3">
    <location>
        <begin position="110"/>
        <end position="130"/>
    </location>
</feature>
<dbReference type="InterPro" id="IPR048254">
    <property type="entry name" value="CDP_ALCOHOL_P_TRANSF_CS"/>
</dbReference>
<comment type="similarity">
    <text evidence="2">Belongs to the CDP-alcohol phosphatidyltransferase class-I family.</text>
</comment>
<feature type="transmembrane region" description="Helical" evidence="3">
    <location>
        <begin position="80"/>
        <end position="103"/>
    </location>
</feature>
<reference evidence="4 5" key="1">
    <citation type="submission" date="2018-12" db="EMBL/GenBank/DDBJ databases">
        <title>Genome Sequence of Candidatus Viridilinea halotolerans isolated from saline sulfide-rich spring.</title>
        <authorList>
            <person name="Grouzdev D.S."/>
            <person name="Burganskaya E.I."/>
            <person name="Krutkina M.S."/>
            <person name="Sukhacheva M.V."/>
            <person name="Gorlenko V.M."/>
        </authorList>
    </citation>
    <scope>NUCLEOTIDE SEQUENCE [LARGE SCALE GENOMIC DNA]</scope>
    <source>
        <strain evidence="4">Chok-6</strain>
    </source>
</reference>
<feature type="transmembrane region" description="Helical" evidence="3">
    <location>
        <begin position="29"/>
        <end position="49"/>
    </location>
</feature>
<accession>A0A426U155</accession>
<keyword evidence="3" id="KW-1133">Transmembrane helix</keyword>
<organism evidence="4 5">
    <name type="scientific">Candidatus Viridilinea halotolerans</name>
    <dbReference type="NCBI Taxonomy" id="2491704"/>
    <lineage>
        <taxon>Bacteria</taxon>
        <taxon>Bacillati</taxon>
        <taxon>Chloroflexota</taxon>
        <taxon>Chloroflexia</taxon>
        <taxon>Chloroflexales</taxon>
        <taxon>Chloroflexineae</taxon>
        <taxon>Oscillochloridaceae</taxon>
        <taxon>Candidatus Viridilinea</taxon>
    </lineage>
</organism>
<dbReference type="PROSITE" id="PS00379">
    <property type="entry name" value="CDP_ALCOHOL_P_TRANSF"/>
    <property type="match status" value="1"/>
</dbReference>
<evidence type="ECO:0000256" key="2">
    <source>
        <dbReference type="RuleBase" id="RU003750"/>
    </source>
</evidence>
<dbReference type="EMBL" id="RSAS01000360">
    <property type="protein sequence ID" value="RRR73041.1"/>
    <property type="molecule type" value="Genomic_DNA"/>
</dbReference>
<dbReference type="Pfam" id="PF01066">
    <property type="entry name" value="CDP-OH_P_transf"/>
    <property type="match status" value="1"/>
</dbReference>
<proteinExistence type="inferred from homology"/>
<gene>
    <name evidence="4" type="ORF">EI684_09415</name>
</gene>
<protein>
    <submittedName>
        <fullName evidence="4">CDP-alcohol phosphatidyltransferase family protein</fullName>
    </submittedName>
</protein>
<evidence type="ECO:0000313" key="4">
    <source>
        <dbReference type="EMBL" id="RRR73041.1"/>
    </source>
</evidence>
<sequence length="203" mass="21488">MIDKALRVPKETLLGQMVRGPLRRLHPNAVTLAAAVIGVAAAGAAWQGAYLPALGLWMLNRVLDGLDGTLARTTGQQSDLGAYLDIVLDHVVYVAVPLGLVLAMGTPAAYLALILLLASFYINAASWMYLAALLEKRNAGAAAHGELTTVTMPTGLLEGAETIVFYTLFLLLPGALVPLFGLMAGLVLITVGQRMVWAVRNLQ</sequence>
<name>A0A426U155_9CHLR</name>
<evidence type="ECO:0000256" key="3">
    <source>
        <dbReference type="SAM" id="Phobius"/>
    </source>
</evidence>
<dbReference type="InterPro" id="IPR000462">
    <property type="entry name" value="CDP-OH_P_trans"/>
</dbReference>
<evidence type="ECO:0000313" key="5">
    <source>
        <dbReference type="Proteomes" id="UP000280307"/>
    </source>
</evidence>
<evidence type="ECO:0000256" key="1">
    <source>
        <dbReference type="ARBA" id="ARBA00022679"/>
    </source>
</evidence>
<feature type="transmembrane region" description="Helical" evidence="3">
    <location>
        <begin position="163"/>
        <end position="191"/>
    </location>
</feature>
<dbReference type="AlphaFoldDB" id="A0A426U155"/>
<dbReference type="Proteomes" id="UP000280307">
    <property type="component" value="Unassembled WGS sequence"/>
</dbReference>
<dbReference type="GO" id="GO:0016780">
    <property type="term" value="F:phosphotransferase activity, for other substituted phosphate groups"/>
    <property type="evidence" value="ECO:0007669"/>
    <property type="project" value="InterPro"/>
</dbReference>